<dbReference type="InterPro" id="IPR002104">
    <property type="entry name" value="Integrase_catalytic"/>
</dbReference>
<dbReference type="InterPro" id="IPR050090">
    <property type="entry name" value="Tyrosine_recombinase_XerCD"/>
</dbReference>
<dbReference type="GO" id="GO:0003677">
    <property type="term" value="F:DNA binding"/>
    <property type="evidence" value="ECO:0007669"/>
    <property type="project" value="UniProtKB-KW"/>
</dbReference>
<dbReference type="PROSITE" id="PS51900">
    <property type="entry name" value="CB"/>
    <property type="match status" value="1"/>
</dbReference>
<dbReference type="PANTHER" id="PTHR30349:SF81">
    <property type="entry name" value="TYROSINE RECOMBINASE XERC"/>
    <property type="match status" value="1"/>
</dbReference>
<comment type="caution">
    <text evidence="7">The sequence shown here is derived from an EMBL/GenBank/DDBJ whole genome shotgun (WGS) entry which is preliminary data.</text>
</comment>
<sequence>MDRTVSSFLQHLIVEKGFSQNTSSAYRNDLSQFIEFLQQNGFDAGRRQDPFDWSQVDIDTLNRYITDLKERKGYRNATAARKVASVKSFFGFLAENGIITEDPTESIGTPKVGRSLPEYLTEDEVARLLDEGYKHGTNEGQRDAVMMELLYATGLRVGELVSLNTSDVNLEESYVRCLGKGSKERIVHLYPKAAQELQNYMRHARMAMLGKRKDEEALFVNHRGERLTRQWVWSVLKTRCPRAGYPFFRPPTLRHSFATHLLQNGASLRHVQELLGHSSISTTQVRHPPDLYVRKMYERSRSDLHRPAKRKKLAPPVRRGQFLLYSLRSRTDEVGHEGGSETSHAWRMAQASPRFQNKRSNDSAPI</sequence>
<proteinExistence type="predicted"/>
<dbReference type="InterPro" id="IPR013762">
    <property type="entry name" value="Integrase-like_cat_sf"/>
</dbReference>
<gene>
    <name evidence="7" type="ORF">GBAR_LOCUS15390</name>
</gene>
<accession>A0AA35WMF6</accession>
<organism evidence="7 8">
    <name type="scientific">Geodia barretti</name>
    <name type="common">Barrett's horny sponge</name>
    <dbReference type="NCBI Taxonomy" id="519541"/>
    <lineage>
        <taxon>Eukaryota</taxon>
        <taxon>Metazoa</taxon>
        <taxon>Porifera</taxon>
        <taxon>Demospongiae</taxon>
        <taxon>Heteroscleromorpha</taxon>
        <taxon>Tetractinellida</taxon>
        <taxon>Astrophorina</taxon>
        <taxon>Geodiidae</taxon>
        <taxon>Geodia</taxon>
    </lineage>
</organism>
<evidence type="ECO:0000313" key="7">
    <source>
        <dbReference type="EMBL" id="CAI8026858.1"/>
    </source>
</evidence>
<evidence type="ECO:0000256" key="4">
    <source>
        <dbReference type="SAM" id="MobiDB-lite"/>
    </source>
</evidence>
<evidence type="ECO:0000256" key="3">
    <source>
        <dbReference type="ARBA" id="ARBA00023172"/>
    </source>
</evidence>
<feature type="region of interest" description="Disordered" evidence="4">
    <location>
        <begin position="333"/>
        <end position="366"/>
    </location>
</feature>
<evidence type="ECO:0000256" key="1">
    <source>
        <dbReference type="ARBA" id="ARBA00022908"/>
    </source>
</evidence>
<dbReference type="Proteomes" id="UP001174909">
    <property type="component" value="Unassembled WGS sequence"/>
</dbReference>
<evidence type="ECO:0000259" key="5">
    <source>
        <dbReference type="PROSITE" id="PS51898"/>
    </source>
</evidence>
<dbReference type="Gene3D" id="1.10.150.130">
    <property type="match status" value="1"/>
</dbReference>
<dbReference type="EMBL" id="CASHTH010002243">
    <property type="protein sequence ID" value="CAI8026858.1"/>
    <property type="molecule type" value="Genomic_DNA"/>
</dbReference>
<keyword evidence="3" id="KW-0233">DNA recombination</keyword>
<keyword evidence="8" id="KW-1185">Reference proteome</keyword>
<dbReference type="InterPro" id="IPR011010">
    <property type="entry name" value="DNA_brk_join_enz"/>
</dbReference>
<dbReference type="NCBIfam" id="NF001399">
    <property type="entry name" value="PRK00283.1"/>
    <property type="match status" value="1"/>
</dbReference>
<dbReference type="InterPro" id="IPR044068">
    <property type="entry name" value="CB"/>
</dbReference>
<dbReference type="Pfam" id="PF00589">
    <property type="entry name" value="Phage_integrase"/>
    <property type="match status" value="1"/>
</dbReference>
<dbReference type="PROSITE" id="PS51898">
    <property type="entry name" value="TYR_RECOMBINASE"/>
    <property type="match status" value="1"/>
</dbReference>
<dbReference type="InterPro" id="IPR010998">
    <property type="entry name" value="Integrase_recombinase_N"/>
</dbReference>
<evidence type="ECO:0000259" key="6">
    <source>
        <dbReference type="PROSITE" id="PS51900"/>
    </source>
</evidence>
<evidence type="ECO:0000313" key="8">
    <source>
        <dbReference type="Proteomes" id="UP001174909"/>
    </source>
</evidence>
<feature type="domain" description="Tyr recombinase" evidence="5">
    <location>
        <begin position="115"/>
        <end position="305"/>
    </location>
</feature>
<keyword evidence="1" id="KW-0229">DNA integration</keyword>
<dbReference type="InterPro" id="IPR004107">
    <property type="entry name" value="Integrase_SAM-like_N"/>
</dbReference>
<dbReference type="CDD" id="cd00798">
    <property type="entry name" value="INT_XerDC_C"/>
    <property type="match status" value="1"/>
</dbReference>
<feature type="domain" description="Core-binding (CB)" evidence="6">
    <location>
        <begin position="1"/>
        <end position="94"/>
    </location>
</feature>
<dbReference type="GO" id="GO:0015074">
    <property type="term" value="P:DNA integration"/>
    <property type="evidence" value="ECO:0007669"/>
    <property type="project" value="UniProtKB-KW"/>
</dbReference>
<keyword evidence="2" id="KW-0238">DNA-binding</keyword>
<name>A0AA35WMF6_GEOBA</name>
<dbReference type="SUPFAM" id="SSF56349">
    <property type="entry name" value="DNA breaking-rejoining enzymes"/>
    <property type="match status" value="1"/>
</dbReference>
<evidence type="ECO:0000256" key="2">
    <source>
        <dbReference type="ARBA" id="ARBA00023125"/>
    </source>
</evidence>
<reference evidence="7" key="1">
    <citation type="submission" date="2023-03" db="EMBL/GenBank/DDBJ databases">
        <authorList>
            <person name="Steffen K."/>
            <person name="Cardenas P."/>
        </authorList>
    </citation>
    <scope>NUCLEOTIDE SEQUENCE</scope>
</reference>
<protein>
    <submittedName>
        <fullName evidence="7">Tyrosine recombinase XerC</fullName>
    </submittedName>
</protein>
<dbReference type="GO" id="GO:0006310">
    <property type="term" value="P:DNA recombination"/>
    <property type="evidence" value="ECO:0007669"/>
    <property type="project" value="UniProtKB-KW"/>
</dbReference>
<dbReference type="AlphaFoldDB" id="A0AA35WMF6"/>
<dbReference type="Gene3D" id="1.10.443.10">
    <property type="entry name" value="Intergrase catalytic core"/>
    <property type="match status" value="1"/>
</dbReference>
<dbReference type="Pfam" id="PF02899">
    <property type="entry name" value="Phage_int_SAM_1"/>
    <property type="match status" value="1"/>
</dbReference>
<dbReference type="PANTHER" id="PTHR30349">
    <property type="entry name" value="PHAGE INTEGRASE-RELATED"/>
    <property type="match status" value="1"/>
</dbReference>